<feature type="domain" description="DUF4143" evidence="2">
    <location>
        <begin position="216"/>
        <end position="365"/>
    </location>
</feature>
<organism evidence="3 4">
    <name type="scientific">Candidatus Gottesmanbacteria bacterium RIFCSPLOWO2_01_FULL_39_12b</name>
    <dbReference type="NCBI Taxonomy" id="1798388"/>
    <lineage>
        <taxon>Bacteria</taxon>
        <taxon>Candidatus Gottesmaniibacteriota</taxon>
    </lineage>
</organism>
<name>A0A1F6AMZ1_9BACT</name>
<sequence>MDNNSPAKIEANYIHRKLEQKVNKYLTLPQIIAVIGPRRSGKTTFLLHLGKTLKNCQYLNFENQKILDLFDLDIESFAQLYVLPNKNLLLDEFQYAKRGGKNLKFLFDSYPKTKIFISGSGSTDLTIKAIKYLVGRVLVFTLLPFDWEEFLLCRNPQLLTIPKNKKTITPPLASEFQKYFEEYLLFGGYPEVVLQNDIEVKKTLLENIYSLYFLKEVKDLISLVDDYKLKNLIKALALQIGNIISYKELSSFSGFEFRSLKRYLNFLEKTFVSFFLLPYFTNKRTELSKNPKVYFFDTGLCNSLLNNFLPLKARQDKGALIENAMAIALNNTGRELRFWRTKNKAEVDFVVESGGKLSGYEVKAGIEEHVPLSLANFIEKYSPDHALVINKTKGSNKKIGATPINFVPYWKPGIV</sequence>
<evidence type="ECO:0000313" key="3">
    <source>
        <dbReference type="EMBL" id="OGG26069.1"/>
    </source>
</evidence>
<dbReference type="Proteomes" id="UP000176609">
    <property type="component" value="Unassembled WGS sequence"/>
</dbReference>
<protein>
    <recommendedName>
        <fullName evidence="5">AAA+ ATPase domain-containing protein</fullName>
    </recommendedName>
</protein>
<dbReference type="SUPFAM" id="SSF52540">
    <property type="entry name" value="P-loop containing nucleoside triphosphate hydrolases"/>
    <property type="match status" value="1"/>
</dbReference>
<gene>
    <name evidence="3" type="ORF">A2960_05955</name>
</gene>
<evidence type="ECO:0000259" key="1">
    <source>
        <dbReference type="Pfam" id="PF13173"/>
    </source>
</evidence>
<dbReference type="Gene3D" id="3.40.50.300">
    <property type="entry name" value="P-loop containing nucleotide triphosphate hydrolases"/>
    <property type="match status" value="1"/>
</dbReference>
<accession>A0A1F6AMZ1</accession>
<feature type="domain" description="AAA" evidence="1">
    <location>
        <begin position="30"/>
        <end position="151"/>
    </location>
</feature>
<dbReference type="InterPro" id="IPR027417">
    <property type="entry name" value="P-loop_NTPase"/>
</dbReference>
<dbReference type="Pfam" id="PF13173">
    <property type="entry name" value="AAA_14"/>
    <property type="match status" value="1"/>
</dbReference>
<reference evidence="3 4" key="1">
    <citation type="journal article" date="2016" name="Nat. Commun.">
        <title>Thousands of microbial genomes shed light on interconnected biogeochemical processes in an aquifer system.</title>
        <authorList>
            <person name="Anantharaman K."/>
            <person name="Brown C.T."/>
            <person name="Hug L.A."/>
            <person name="Sharon I."/>
            <person name="Castelle C.J."/>
            <person name="Probst A.J."/>
            <person name="Thomas B.C."/>
            <person name="Singh A."/>
            <person name="Wilkins M.J."/>
            <person name="Karaoz U."/>
            <person name="Brodie E.L."/>
            <person name="Williams K.H."/>
            <person name="Hubbard S.S."/>
            <person name="Banfield J.F."/>
        </authorList>
    </citation>
    <scope>NUCLEOTIDE SEQUENCE [LARGE SCALE GENOMIC DNA]</scope>
</reference>
<proteinExistence type="predicted"/>
<evidence type="ECO:0000313" key="4">
    <source>
        <dbReference type="Proteomes" id="UP000176609"/>
    </source>
</evidence>
<dbReference type="Pfam" id="PF13635">
    <property type="entry name" value="DUF4143"/>
    <property type="match status" value="1"/>
</dbReference>
<dbReference type="PANTHER" id="PTHR43566:SF1">
    <property type="entry name" value="AAA+ ATPASE DOMAIN-CONTAINING PROTEIN"/>
    <property type="match status" value="1"/>
</dbReference>
<dbReference type="PANTHER" id="PTHR43566">
    <property type="entry name" value="CONSERVED PROTEIN"/>
    <property type="match status" value="1"/>
</dbReference>
<evidence type="ECO:0008006" key="5">
    <source>
        <dbReference type="Google" id="ProtNLM"/>
    </source>
</evidence>
<comment type="caution">
    <text evidence="3">The sequence shown here is derived from an EMBL/GenBank/DDBJ whole genome shotgun (WGS) entry which is preliminary data.</text>
</comment>
<dbReference type="InterPro" id="IPR025420">
    <property type="entry name" value="DUF4143"/>
</dbReference>
<dbReference type="InterPro" id="IPR041682">
    <property type="entry name" value="AAA_14"/>
</dbReference>
<evidence type="ECO:0000259" key="2">
    <source>
        <dbReference type="Pfam" id="PF13635"/>
    </source>
</evidence>
<dbReference type="EMBL" id="MFJR01000014">
    <property type="protein sequence ID" value="OGG26069.1"/>
    <property type="molecule type" value="Genomic_DNA"/>
</dbReference>
<dbReference type="AlphaFoldDB" id="A0A1F6AMZ1"/>